<organism evidence="1 2">
    <name type="scientific">Rhizobium miluonense</name>
    <dbReference type="NCBI Taxonomy" id="411945"/>
    <lineage>
        <taxon>Bacteria</taxon>
        <taxon>Pseudomonadati</taxon>
        <taxon>Pseudomonadota</taxon>
        <taxon>Alphaproteobacteria</taxon>
        <taxon>Hyphomicrobiales</taxon>
        <taxon>Rhizobiaceae</taxon>
        <taxon>Rhizobium/Agrobacterium group</taxon>
        <taxon>Rhizobium</taxon>
    </lineage>
</organism>
<sequence>MAAWEDGKFKFHFDYEIEAHGEKVKEFVLREPNGADVISVGNPVQFDPISDPPRVLVDDKRMAAMISRLADVPPSSVAKLKPKDLISLGWHLTPFFMPV</sequence>
<evidence type="ECO:0000313" key="2">
    <source>
        <dbReference type="Proteomes" id="UP000199435"/>
    </source>
</evidence>
<dbReference type="OrthoDB" id="7364471at2"/>
<dbReference type="Proteomes" id="UP000199435">
    <property type="component" value="Unassembled WGS sequence"/>
</dbReference>
<dbReference type="InterPro" id="IPR019289">
    <property type="entry name" value="Phage_tail_E/E"/>
</dbReference>
<reference evidence="2" key="1">
    <citation type="submission" date="2016-08" db="EMBL/GenBank/DDBJ databases">
        <authorList>
            <person name="Varghese N."/>
            <person name="Submissions Spin"/>
        </authorList>
    </citation>
    <scope>NUCLEOTIDE SEQUENCE [LARGE SCALE GENOMIC DNA]</scope>
    <source>
        <strain evidence="2">HAMBI 2971</strain>
    </source>
</reference>
<gene>
    <name evidence="1" type="ORF">GA0061102_103513</name>
</gene>
<protein>
    <submittedName>
        <fullName evidence="1">Phage tail assembly chaperone protein, E, or 41 or 14</fullName>
    </submittedName>
</protein>
<keyword evidence="2" id="KW-1185">Reference proteome</keyword>
<proteinExistence type="predicted"/>
<name>A0A1C3WNV3_9HYPH</name>
<dbReference type="STRING" id="411945.GA0061102_103513"/>
<dbReference type="EMBL" id="FMAH01000035">
    <property type="protein sequence ID" value="SCB41772.1"/>
    <property type="molecule type" value="Genomic_DNA"/>
</dbReference>
<dbReference type="Pfam" id="PF10109">
    <property type="entry name" value="Phage_TAC_7"/>
    <property type="match status" value="1"/>
</dbReference>
<evidence type="ECO:0000313" key="1">
    <source>
        <dbReference type="EMBL" id="SCB41772.1"/>
    </source>
</evidence>
<accession>A0A1C3WNV3</accession>
<dbReference type="AlphaFoldDB" id="A0A1C3WNV3"/>
<dbReference type="RefSeq" id="WP_092853802.1">
    <property type="nucleotide sequence ID" value="NZ_FMAH01000035.1"/>
</dbReference>